<feature type="binding site" evidence="3">
    <location>
        <position position="190"/>
    </location>
    <ligand>
        <name>Zn(2+)</name>
        <dbReference type="ChEBI" id="CHEBI:29105"/>
        <label>1</label>
    </ligand>
</feature>
<evidence type="ECO:0000256" key="2">
    <source>
        <dbReference type="ARBA" id="ARBA00022801"/>
    </source>
</evidence>
<proteinExistence type="inferred from homology"/>
<dbReference type="RefSeq" id="WP_085807446.1">
    <property type="nucleotide sequence ID" value="NZ_FWFX01000016.1"/>
</dbReference>
<dbReference type="InterPro" id="IPR002933">
    <property type="entry name" value="Peptidase_M20"/>
</dbReference>
<dbReference type="PANTHER" id="PTHR32494">
    <property type="entry name" value="ALLANTOATE DEIMINASE-RELATED"/>
    <property type="match status" value="1"/>
</dbReference>
<dbReference type="NCBIfam" id="NF006771">
    <property type="entry name" value="PRK09290.1-5"/>
    <property type="match status" value="1"/>
</dbReference>
<dbReference type="InterPro" id="IPR011650">
    <property type="entry name" value="Peptidase_M20_dimer"/>
</dbReference>
<dbReference type="InterPro" id="IPR036264">
    <property type="entry name" value="Bact_exopeptidase_dim_dom"/>
</dbReference>
<keyword evidence="6" id="KW-1185">Reference proteome</keyword>
<dbReference type="PANTHER" id="PTHR32494:SF5">
    <property type="entry name" value="ALLANTOATE AMIDOHYDROLASE"/>
    <property type="match status" value="1"/>
</dbReference>
<sequence>MTDQSINSERLWSRIMDMAEIGEIPRNGSRRLAMSQDDIDGRELFLAWCKNRGYQTFYDKIGNLFVRRSGTEVSALPVVLGSHLDTQPNGGRFDGMLGVLAGLEVLETLDDHKISTRKHIDVAVWTNEEGTRFQPAMMGSGVFTGTLSLPETLATKDSNGVSVSDELIAHGYDKGLPPGNHRIGRYIELHIEQGPVLEAEEKTIGIVTGGQAIRWFNVTLQGEETHAGPVPMASRKDPVPALARIIDLVFQIAEVDMASRATIGEIDTFPSSINVVPGQIQVSVDLRSPDESVLENMQQRFLEGIQTIAKANKHLKIEANCIWHSAVVQFDKDMVDAVRGAALKRDYAAMEIVSGAGHDAFNLARIAPTTMVFIPCKDGISHNEREYASPEHVEAGANVLLDTALQFAGKIVSAAQDANAGERV</sequence>
<feature type="binding site" evidence="3">
    <location>
        <position position="129"/>
    </location>
    <ligand>
        <name>Zn(2+)</name>
        <dbReference type="ChEBI" id="CHEBI:29105"/>
        <label>2</label>
    </ligand>
</feature>
<dbReference type="GO" id="GO:0046872">
    <property type="term" value="F:metal ion binding"/>
    <property type="evidence" value="ECO:0007669"/>
    <property type="project" value="UniProtKB-KW"/>
</dbReference>
<feature type="binding site" evidence="3">
    <location>
        <position position="83"/>
    </location>
    <ligand>
        <name>Zn(2+)</name>
        <dbReference type="ChEBI" id="CHEBI:29105"/>
        <label>1</label>
    </ligand>
</feature>
<dbReference type="Pfam" id="PF01546">
    <property type="entry name" value="Peptidase_M20"/>
    <property type="match status" value="1"/>
</dbReference>
<reference evidence="5 6" key="1">
    <citation type="submission" date="2017-03" db="EMBL/GenBank/DDBJ databases">
        <authorList>
            <person name="Afonso C.L."/>
            <person name="Miller P.J."/>
            <person name="Scott M.A."/>
            <person name="Spackman E."/>
            <person name="Goraichik I."/>
            <person name="Dimitrov K.M."/>
            <person name="Suarez D.L."/>
            <person name="Swayne D.E."/>
        </authorList>
    </citation>
    <scope>NUCLEOTIDE SEQUENCE [LARGE SCALE GENOMIC DNA]</scope>
    <source>
        <strain evidence="5 6">CECT 7450</strain>
    </source>
</reference>
<keyword evidence="2 5" id="KW-0378">Hydrolase</keyword>
<evidence type="ECO:0000313" key="6">
    <source>
        <dbReference type="Proteomes" id="UP000193061"/>
    </source>
</evidence>
<dbReference type="Pfam" id="PF07687">
    <property type="entry name" value="M20_dimer"/>
    <property type="match status" value="1"/>
</dbReference>
<dbReference type="PIRSF" id="PIRSF001235">
    <property type="entry name" value="Amidase_carbamoylase"/>
    <property type="match status" value="1"/>
</dbReference>
<evidence type="ECO:0000256" key="1">
    <source>
        <dbReference type="ARBA" id="ARBA00006153"/>
    </source>
</evidence>
<dbReference type="OrthoDB" id="9808195at2"/>
<comment type="cofactor">
    <cofactor evidence="3">
        <name>Zn(2+)</name>
        <dbReference type="ChEBI" id="CHEBI:29105"/>
    </cofactor>
    <text evidence="3">Binds 2 Zn(2+) ions per subunit.</text>
</comment>
<comment type="similarity">
    <text evidence="1">Belongs to the peptidase M20 family.</text>
</comment>
<feature type="binding site" evidence="3">
    <location>
        <position position="382"/>
    </location>
    <ligand>
        <name>Zn(2+)</name>
        <dbReference type="ChEBI" id="CHEBI:29105"/>
        <label>2</label>
    </ligand>
</feature>
<evidence type="ECO:0000256" key="3">
    <source>
        <dbReference type="PIRSR" id="PIRSR001235-1"/>
    </source>
</evidence>
<accession>A0A1X7A3V9</accession>
<dbReference type="GO" id="GO:0016813">
    <property type="term" value="F:hydrolase activity, acting on carbon-nitrogen (but not peptide) bonds, in linear amidines"/>
    <property type="evidence" value="ECO:0007669"/>
    <property type="project" value="InterPro"/>
</dbReference>
<protein>
    <submittedName>
        <fullName evidence="5">N-carbamoyl-L-amino acid hydrolase</fullName>
        <ecNumber evidence="5">3.5.1.87</ecNumber>
    </submittedName>
</protein>
<keyword evidence="3" id="KW-0479">Metal-binding</keyword>
<feature type="binding site" evidence="3">
    <location>
        <position position="94"/>
    </location>
    <ligand>
        <name>Zn(2+)</name>
        <dbReference type="ChEBI" id="CHEBI:29105"/>
        <label>2</label>
    </ligand>
</feature>
<keyword evidence="3" id="KW-0862">Zinc</keyword>
<dbReference type="EMBL" id="FWFX01000016">
    <property type="protein sequence ID" value="SLN69844.1"/>
    <property type="molecule type" value="Genomic_DNA"/>
</dbReference>
<dbReference type="GO" id="GO:0050538">
    <property type="term" value="F:N-carbamoyl-L-amino-acid hydrolase activity"/>
    <property type="evidence" value="ECO:0007669"/>
    <property type="project" value="UniProtKB-EC"/>
</dbReference>
<dbReference type="Gene3D" id="3.40.630.10">
    <property type="entry name" value="Zn peptidases"/>
    <property type="match status" value="1"/>
</dbReference>
<dbReference type="SUPFAM" id="SSF53187">
    <property type="entry name" value="Zn-dependent exopeptidases"/>
    <property type="match status" value="1"/>
</dbReference>
<dbReference type="Proteomes" id="UP000193061">
    <property type="component" value="Unassembled WGS sequence"/>
</dbReference>
<dbReference type="NCBIfam" id="TIGR01879">
    <property type="entry name" value="hydantase"/>
    <property type="match status" value="1"/>
</dbReference>
<dbReference type="AlphaFoldDB" id="A0A1X7A3V9"/>
<feature type="domain" description="Peptidase M20 dimerisation" evidence="4">
    <location>
        <begin position="213"/>
        <end position="309"/>
    </location>
</feature>
<gene>
    <name evidence="5" type="primary">amaB_4</name>
    <name evidence="5" type="ORF">ROA7450_03780</name>
</gene>
<evidence type="ECO:0000313" key="5">
    <source>
        <dbReference type="EMBL" id="SLN69844.1"/>
    </source>
</evidence>
<evidence type="ECO:0000259" key="4">
    <source>
        <dbReference type="Pfam" id="PF07687"/>
    </source>
</evidence>
<dbReference type="InterPro" id="IPR010158">
    <property type="entry name" value="Amidase_Cbmase"/>
</dbReference>
<name>A0A1X7A3V9_9RHOB</name>
<dbReference type="SUPFAM" id="SSF55031">
    <property type="entry name" value="Bacterial exopeptidase dimerisation domain"/>
    <property type="match status" value="1"/>
</dbReference>
<organism evidence="5 6">
    <name type="scientific">Roseovarius albus</name>
    <dbReference type="NCBI Taxonomy" id="1247867"/>
    <lineage>
        <taxon>Bacteria</taxon>
        <taxon>Pseudomonadati</taxon>
        <taxon>Pseudomonadota</taxon>
        <taxon>Alphaproteobacteria</taxon>
        <taxon>Rhodobacterales</taxon>
        <taxon>Roseobacteraceae</taxon>
        <taxon>Roseovarius</taxon>
    </lineage>
</organism>
<dbReference type="NCBIfam" id="NF006769">
    <property type="entry name" value="PRK09290.1-3"/>
    <property type="match status" value="1"/>
</dbReference>
<dbReference type="Gene3D" id="3.30.70.360">
    <property type="match status" value="1"/>
</dbReference>
<feature type="binding site" evidence="3">
    <location>
        <position position="94"/>
    </location>
    <ligand>
        <name>Zn(2+)</name>
        <dbReference type="ChEBI" id="CHEBI:29105"/>
        <label>1</label>
    </ligand>
</feature>
<dbReference type="CDD" id="cd03884">
    <property type="entry name" value="M20_bAS"/>
    <property type="match status" value="1"/>
</dbReference>
<dbReference type="EC" id="3.5.1.87" evidence="5"/>